<sequence>MLLYPGWGGPVQDTLRDNFFGYPTSTPAEAETTWSGAGAALYALYTVGLVVEGNTFTGAWEAEPVSPVGIRLDYCKDVTVRRNRIYNLRSLSPDGYGAIGIHLVRETRYGASPHLIENNYIADLVGGADESLPGSSAYAVAGILLESLFPDTAATFTLRHNTIRLGGSAHTDAPWAKDGFSAALILGRNVRGGVEAKGNLFQNTLHLTSQALPDAKETCALLFWEPADSLRWSTLSWDGNFYYIEGADPSRTYLARIGAGAPKQTVGTLAEWRALYGLDATARWGIQGAVPFLSPDSPHIDPALPWEGINAAPVPPLVSTDFDGEPRPQGGPDDPGTAPDIGADELAGKAFPCPTPTAQTLVVSPASGLVGEPITFTVANPSALAGELALLYSTDGGASWHTMPLIAAQLPLTLPLPAPTLLPGAVLYRLAAYAPAGCPPAADTSATVSVSVSDRPGNRPATAIPISFVSIAPGVWEATLSDSLLGYGLSDELSSRLGHPMANLSPDLFYTLTLPDCMDSLVLDLCGTETDFDTRLHILMMGDTVTDRDQGLRADCTPSGVPAAYTSRIRVQASPLPQPAPPEDFAVPTYAQAPLPPGSTLLAAVEGESPLEVGHFRLTVRGYKLPLLKPDLGPDRAECVSASGIRISAQAPGATSYAWWVDGLPFAGVDSFIQPVLSLGSHTIVVEATKEALQPCATPQSLRDTLVLTVLPGIDAQIQVGNQSYDNGDTLSLSFGEVTFTAQAAAANPSFLWQVLNAQGIPIYQATGPTLTYEFGVRGWYGVVLESQSALCHESDTLRIEVQPTPSSLLRASEKLPYLWQEPGTFTLWLWVPPEVEQVEVWNALGQLLYKCSVSGEAAYAFPLPSGGIYNFRLLGRKGTYYLKGAIAP</sequence>
<reference evidence="2" key="2">
    <citation type="journal article" date="2012" name="PLoS ONE">
        <title>A Deeply Branching Thermophilic Bacterium with an Ancient Acetyl-CoA Pathway Dominates a Subsurface Ecosystem.</title>
        <authorList>
            <person name="Takami H."/>
            <person name="Noguchi H."/>
            <person name="Takaki Y."/>
            <person name="Uchiyama I."/>
            <person name="Toyoda A."/>
            <person name="Nishi S."/>
            <person name="Chee G.-J."/>
            <person name="Arai W."/>
            <person name="Nunoura T."/>
            <person name="Itoh T."/>
            <person name="Hattori M."/>
            <person name="Takai K."/>
        </authorList>
    </citation>
    <scope>NUCLEOTIDE SEQUENCE</scope>
</reference>
<proteinExistence type="predicted"/>
<dbReference type="InterPro" id="IPR012334">
    <property type="entry name" value="Pectin_lyas_fold"/>
</dbReference>
<dbReference type="SUPFAM" id="SSF51126">
    <property type="entry name" value="Pectin lyase-like"/>
    <property type="match status" value="1"/>
</dbReference>
<gene>
    <name evidence="2" type="ORF">HGMM_F32H02C03</name>
</gene>
<dbReference type="EMBL" id="AP011733">
    <property type="protein sequence ID" value="BAL55930.1"/>
    <property type="molecule type" value="Genomic_DNA"/>
</dbReference>
<evidence type="ECO:0008006" key="3">
    <source>
        <dbReference type="Google" id="ProtNLM"/>
    </source>
</evidence>
<name>H5SIE4_9BACT</name>
<dbReference type="Gene3D" id="2.160.20.10">
    <property type="entry name" value="Single-stranded right-handed beta-helix, Pectin lyase-like"/>
    <property type="match status" value="1"/>
</dbReference>
<evidence type="ECO:0000256" key="1">
    <source>
        <dbReference type="SAM" id="MobiDB-lite"/>
    </source>
</evidence>
<reference evidence="2" key="1">
    <citation type="journal article" date="2005" name="Environ. Microbiol.">
        <title>Genetic and functional properties of uncultivated thermophilic crenarchaeotes from a subsurface gold mine as revealed by analysis of genome fragments.</title>
        <authorList>
            <person name="Nunoura T."/>
            <person name="Hirayama H."/>
            <person name="Takami H."/>
            <person name="Oida H."/>
            <person name="Nishi S."/>
            <person name="Shimamura S."/>
            <person name="Suzuki Y."/>
            <person name="Inagaki F."/>
            <person name="Takai K."/>
            <person name="Nealson K.H."/>
            <person name="Horikoshi K."/>
        </authorList>
    </citation>
    <scope>NUCLEOTIDE SEQUENCE</scope>
</reference>
<dbReference type="AlphaFoldDB" id="H5SIE4"/>
<dbReference type="InterPro" id="IPR011050">
    <property type="entry name" value="Pectin_lyase_fold/virulence"/>
</dbReference>
<evidence type="ECO:0000313" key="2">
    <source>
        <dbReference type="EMBL" id="BAL55930.1"/>
    </source>
</evidence>
<protein>
    <recommendedName>
        <fullName evidence="3">Right handed beta helix domain-containing protein</fullName>
    </recommendedName>
</protein>
<organism evidence="2">
    <name type="scientific">uncultured Bacteroidota bacterium</name>
    <dbReference type="NCBI Taxonomy" id="152509"/>
    <lineage>
        <taxon>Bacteria</taxon>
        <taxon>Pseudomonadati</taxon>
        <taxon>Bacteroidota</taxon>
        <taxon>environmental samples</taxon>
    </lineage>
</organism>
<accession>H5SIE4</accession>
<feature type="region of interest" description="Disordered" evidence="1">
    <location>
        <begin position="316"/>
        <end position="344"/>
    </location>
</feature>